<dbReference type="RefSeq" id="WP_256205232.1">
    <property type="nucleotide sequence ID" value="NZ_CP162607.1"/>
</dbReference>
<dbReference type="InterPro" id="IPR029033">
    <property type="entry name" value="His_PPase_superfam"/>
</dbReference>
<dbReference type="EMBL" id="CP162607">
    <property type="protein sequence ID" value="XDK36973.1"/>
    <property type="molecule type" value="Genomic_DNA"/>
</dbReference>
<dbReference type="CDD" id="cd07067">
    <property type="entry name" value="HP_PGM_like"/>
    <property type="match status" value="1"/>
</dbReference>
<sequence length="228" mass="24816">MLPNTAENLVLSPSKRRRLSTLKTLCIGLSVMLALATLSAWASTRTHIVDLSRDNRMYSSGVYREWSKGKVIVLIRHAERCDRSSSTCLSDPSGITVAGSQVATDVGDGLQHLGLGDADVLSSPQVRTRQTAHYIFGKAIKSEEWVQQCDEGFAESALAHKATDHNLVLVTHSGCIDHLERQLNVPGGQRSSDYASALFVSVAADGKPRILGKMNADQWQRLLDSTNS</sequence>
<organism evidence="1">
    <name type="scientific">Pseudomonas sp. Hg7Tf</name>
    <dbReference type="NCBI Taxonomy" id="3236988"/>
    <lineage>
        <taxon>Bacteria</taxon>
        <taxon>Pseudomonadati</taxon>
        <taxon>Pseudomonadota</taxon>
        <taxon>Gammaproteobacteria</taxon>
        <taxon>Pseudomonadales</taxon>
        <taxon>Pseudomonadaceae</taxon>
        <taxon>Pseudomonas</taxon>
    </lineage>
</organism>
<protein>
    <submittedName>
        <fullName evidence="1">Histidine phosphatase family protein</fullName>
    </submittedName>
</protein>
<proteinExistence type="predicted"/>
<accession>A0AB39I4W1</accession>
<name>A0AB39I4W1_9PSED</name>
<gene>
    <name evidence="1" type="ORF">AB4Y39_25315</name>
</gene>
<dbReference type="Gene3D" id="3.40.50.1240">
    <property type="entry name" value="Phosphoglycerate mutase-like"/>
    <property type="match status" value="1"/>
</dbReference>
<reference evidence="1" key="1">
    <citation type="submission" date="2024-07" db="EMBL/GenBank/DDBJ databases">
        <title>Identification and characteristics of a novel species of coltsfoot's symbiotic bacteria.</title>
        <authorList>
            <person name="Juszczyk A."/>
            <person name="Jasielczuk I."/>
            <person name="Gurgul A."/>
            <person name="Rogala M."/>
            <person name="Kowalczyk A."/>
            <person name="Szmatola T."/>
            <person name="Kosecka-Strojek M."/>
            <person name="Arent Z."/>
            <person name="Latowski D."/>
        </authorList>
    </citation>
    <scope>NUCLEOTIDE SEQUENCE</scope>
    <source>
        <strain evidence="1">Hg7Tf</strain>
    </source>
</reference>
<dbReference type="SUPFAM" id="SSF53254">
    <property type="entry name" value="Phosphoglycerate mutase-like"/>
    <property type="match status" value="1"/>
</dbReference>
<evidence type="ECO:0000313" key="1">
    <source>
        <dbReference type="EMBL" id="XDK36973.1"/>
    </source>
</evidence>
<dbReference type="AlphaFoldDB" id="A0AB39I4W1"/>
<dbReference type="InterPro" id="IPR013078">
    <property type="entry name" value="His_Pase_superF_clade-1"/>
</dbReference>